<gene>
    <name evidence="1" type="ORF">BJ508DRAFT_411386</name>
</gene>
<dbReference type="AlphaFoldDB" id="A0A3N4IJ74"/>
<dbReference type="EMBL" id="ML119650">
    <property type="protein sequence ID" value="RPA86192.1"/>
    <property type="molecule type" value="Genomic_DNA"/>
</dbReference>
<dbReference type="STRING" id="1160509.A0A3N4IJ74"/>
<sequence length="288" mass="32671">MIIPANLSRPQHDLVFRQRHHHLLAGENTKVNVKGEEITLRPKLGISAVNRTTYSKALDLMKDKEDFMTIPSLIEAFYQAGRTLREPLMERTVRKLVAAEQWEALIHLWEKAPVLDFHITKHMIRESMRGFYLENEAAQESKATKGPKHGRRLLKILQSMEESGDKRLAEWAKANNSISKDQVVVGTVFAMTCNNSVRFFDGSDSKGYCEHWTAELKKVWVKAKVEGKPANKHEAKHAVTQYSPILSGLESAQKVVKGDLLKFVAEETTRLQKAIKSWEKIAGEAATK</sequence>
<evidence type="ECO:0000313" key="2">
    <source>
        <dbReference type="Proteomes" id="UP000275078"/>
    </source>
</evidence>
<accession>A0A3N4IJ74</accession>
<organism evidence="1 2">
    <name type="scientific">Ascobolus immersus RN42</name>
    <dbReference type="NCBI Taxonomy" id="1160509"/>
    <lineage>
        <taxon>Eukaryota</taxon>
        <taxon>Fungi</taxon>
        <taxon>Dikarya</taxon>
        <taxon>Ascomycota</taxon>
        <taxon>Pezizomycotina</taxon>
        <taxon>Pezizomycetes</taxon>
        <taxon>Pezizales</taxon>
        <taxon>Ascobolaceae</taxon>
        <taxon>Ascobolus</taxon>
    </lineage>
</organism>
<keyword evidence="2" id="KW-1185">Reference proteome</keyword>
<dbReference type="OrthoDB" id="5405126at2759"/>
<evidence type="ECO:0000313" key="1">
    <source>
        <dbReference type="EMBL" id="RPA86192.1"/>
    </source>
</evidence>
<dbReference type="Proteomes" id="UP000275078">
    <property type="component" value="Unassembled WGS sequence"/>
</dbReference>
<protein>
    <recommendedName>
        <fullName evidence="3">TROVE domain-containing protein</fullName>
    </recommendedName>
</protein>
<evidence type="ECO:0008006" key="3">
    <source>
        <dbReference type="Google" id="ProtNLM"/>
    </source>
</evidence>
<reference evidence="1 2" key="1">
    <citation type="journal article" date="2018" name="Nat. Ecol. Evol.">
        <title>Pezizomycetes genomes reveal the molecular basis of ectomycorrhizal truffle lifestyle.</title>
        <authorList>
            <person name="Murat C."/>
            <person name="Payen T."/>
            <person name="Noel B."/>
            <person name="Kuo A."/>
            <person name="Morin E."/>
            <person name="Chen J."/>
            <person name="Kohler A."/>
            <person name="Krizsan K."/>
            <person name="Balestrini R."/>
            <person name="Da Silva C."/>
            <person name="Montanini B."/>
            <person name="Hainaut M."/>
            <person name="Levati E."/>
            <person name="Barry K.W."/>
            <person name="Belfiori B."/>
            <person name="Cichocki N."/>
            <person name="Clum A."/>
            <person name="Dockter R.B."/>
            <person name="Fauchery L."/>
            <person name="Guy J."/>
            <person name="Iotti M."/>
            <person name="Le Tacon F."/>
            <person name="Lindquist E.A."/>
            <person name="Lipzen A."/>
            <person name="Malagnac F."/>
            <person name="Mello A."/>
            <person name="Molinier V."/>
            <person name="Miyauchi S."/>
            <person name="Poulain J."/>
            <person name="Riccioni C."/>
            <person name="Rubini A."/>
            <person name="Sitrit Y."/>
            <person name="Splivallo R."/>
            <person name="Traeger S."/>
            <person name="Wang M."/>
            <person name="Zifcakova L."/>
            <person name="Wipf D."/>
            <person name="Zambonelli A."/>
            <person name="Paolocci F."/>
            <person name="Nowrousian M."/>
            <person name="Ottonello S."/>
            <person name="Baldrian P."/>
            <person name="Spatafora J.W."/>
            <person name="Henrissat B."/>
            <person name="Nagy L.G."/>
            <person name="Aury J.M."/>
            <person name="Wincker P."/>
            <person name="Grigoriev I.V."/>
            <person name="Bonfante P."/>
            <person name="Martin F.M."/>
        </authorList>
    </citation>
    <scope>NUCLEOTIDE SEQUENCE [LARGE SCALE GENOMIC DNA]</scope>
    <source>
        <strain evidence="1 2">RN42</strain>
    </source>
</reference>
<proteinExistence type="predicted"/>
<name>A0A3N4IJ74_ASCIM</name>